<keyword evidence="1" id="KW-0732">Signal</keyword>
<sequence length="139" mass="15260">MFKKILATMLLVVATSFAHAEEIHKFDQVDWKPAGIKGVDMVILWGKESDNSAVYAFKIQPGVSIPAHIHSNDYWGVAVQGKWIHIDANGKKVISDQNSFVRVHGNDVHADSCVGPKACINIVDFDGARDLTFANASKK</sequence>
<dbReference type="RefSeq" id="WP_133619653.1">
    <property type="nucleotide sequence ID" value="NZ_SNZE01000008.1"/>
</dbReference>
<feature type="chain" id="PRO_5020440429" description="ChrR-like cupin domain-containing protein" evidence="1">
    <location>
        <begin position="21"/>
        <end position="139"/>
    </location>
</feature>
<dbReference type="AlphaFoldDB" id="A0A4R6Y8A3"/>
<protein>
    <recommendedName>
        <fullName evidence="2">ChrR-like cupin domain-containing protein</fullName>
    </recommendedName>
</protein>
<reference evidence="3 4" key="1">
    <citation type="submission" date="2019-03" db="EMBL/GenBank/DDBJ databases">
        <title>Genomic Encyclopedia of Type Strains, Phase IV (KMG-IV): sequencing the most valuable type-strain genomes for metagenomic binning, comparative biology and taxonomic classification.</title>
        <authorList>
            <person name="Goeker M."/>
        </authorList>
    </citation>
    <scope>NUCLEOTIDE SEQUENCE [LARGE SCALE GENOMIC DNA]</scope>
    <source>
        <strain evidence="3 4">DSM 102852</strain>
    </source>
</reference>
<feature type="signal peptide" evidence="1">
    <location>
        <begin position="1"/>
        <end position="20"/>
    </location>
</feature>
<dbReference type="Gene3D" id="2.60.120.10">
    <property type="entry name" value="Jelly Rolls"/>
    <property type="match status" value="1"/>
</dbReference>
<keyword evidence="4" id="KW-1185">Reference proteome</keyword>
<gene>
    <name evidence="3" type="ORF">DFR44_10811</name>
</gene>
<dbReference type="Proteomes" id="UP000294480">
    <property type="component" value="Unassembled WGS sequence"/>
</dbReference>
<proteinExistence type="predicted"/>
<dbReference type="Pfam" id="PF12973">
    <property type="entry name" value="Cupin_7"/>
    <property type="match status" value="1"/>
</dbReference>
<accession>A0A4R6Y8A3</accession>
<dbReference type="EMBL" id="SNZE01000008">
    <property type="protein sequence ID" value="TDR31629.1"/>
    <property type="molecule type" value="Genomic_DNA"/>
</dbReference>
<dbReference type="InterPro" id="IPR025979">
    <property type="entry name" value="ChrR-like_cupin_dom"/>
</dbReference>
<feature type="domain" description="ChrR-like cupin" evidence="2">
    <location>
        <begin position="21"/>
        <end position="85"/>
    </location>
</feature>
<dbReference type="OrthoDB" id="345639at2"/>
<evidence type="ECO:0000256" key="1">
    <source>
        <dbReference type="SAM" id="SignalP"/>
    </source>
</evidence>
<evidence type="ECO:0000313" key="3">
    <source>
        <dbReference type="EMBL" id="TDR31629.1"/>
    </source>
</evidence>
<dbReference type="InterPro" id="IPR014710">
    <property type="entry name" value="RmlC-like_jellyroll"/>
</dbReference>
<dbReference type="SUPFAM" id="SSF51182">
    <property type="entry name" value="RmlC-like cupins"/>
    <property type="match status" value="1"/>
</dbReference>
<comment type="caution">
    <text evidence="3">The sequence shown here is derived from an EMBL/GenBank/DDBJ whole genome shotgun (WGS) entry which is preliminary data.</text>
</comment>
<evidence type="ECO:0000313" key="4">
    <source>
        <dbReference type="Proteomes" id="UP000294480"/>
    </source>
</evidence>
<organism evidence="3 4">
    <name type="scientific">Hydromonas duriensis</name>
    <dbReference type="NCBI Taxonomy" id="1527608"/>
    <lineage>
        <taxon>Bacteria</taxon>
        <taxon>Pseudomonadati</taxon>
        <taxon>Pseudomonadota</taxon>
        <taxon>Betaproteobacteria</taxon>
        <taxon>Burkholderiales</taxon>
        <taxon>Burkholderiaceae</taxon>
        <taxon>Hydromonas</taxon>
    </lineage>
</organism>
<name>A0A4R6Y8A3_9BURK</name>
<evidence type="ECO:0000259" key="2">
    <source>
        <dbReference type="Pfam" id="PF12973"/>
    </source>
</evidence>
<dbReference type="InterPro" id="IPR011051">
    <property type="entry name" value="RmlC_Cupin_sf"/>
</dbReference>